<protein>
    <submittedName>
        <fullName evidence="1">Uncharacterized protein</fullName>
    </submittedName>
</protein>
<dbReference type="Proteomes" id="UP000002675">
    <property type="component" value="Chromosome II"/>
</dbReference>
<dbReference type="AlphaFoldDB" id="Q7MDE9"/>
<gene>
    <name evidence="1" type="ordered locus">VVA1087</name>
</gene>
<organism evidence="1 2">
    <name type="scientific">Vibrio vulnificus (strain YJ016)</name>
    <dbReference type="NCBI Taxonomy" id="196600"/>
    <lineage>
        <taxon>Bacteria</taxon>
        <taxon>Pseudomonadati</taxon>
        <taxon>Pseudomonadota</taxon>
        <taxon>Gammaproteobacteria</taxon>
        <taxon>Vibrionales</taxon>
        <taxon>Vibrionaceae</taxon>
        <taxon>Vibrio</taxon>
    </lineage>
</organism>
<proteinExistence type="predicted"/>
<dbReference type="EMBL" id="BA000038">
    <property type="protein sequence ID" value="BAC97113.1"/>
    <property type="molecule type" value="Genomic_DNA"/>
</dbReference>
<sequence>MSEDPFPLNHDLIEESAPFNRAFKKSDAHEKNGLRDGINFVWLLLGKNRIQRKKSG</sequence>
<dbReference type="KEGG" id="vvy:VVA1087"/>
<reference evidence="1 2" key="1">
    <citation type="journal article" date="2003" name="Genome Res.">
        <title>Comparative genome analysis of Vibrio vulnificus, a marine pathogen.</title>
        <authorList>
            <person name="Chen C.Y."/>
            <person name="Wu K.M."/>
            <person name="Chang Y.C."/>
            <person name="Chang C.H."/>
            <person name="Tsai H.C."/>
            <person name="Liao T.L."/>
            <person name="Liu Y.M."/>
            <person name="Chen H.J."/>
            <person name="Shen A.B."/>
            <person name="Li J.C."/>
            <person name="Su T.L."/>
            <person name="Shao C.P."/>
            <person name="Lee C.T."/>
            <person name="Hor L.I."/>
            <person name="Tsai S.F."/>
        </authorList>
    </citation>
    <scope>NUCLEOTIDE SEQUENCE [LARGE SCALE GENOMIC DNA]</scope>
    <source>
        <strain evidence="1 2">YJ016</strain>
    </source>
</reference>
<accession>Q7MDE9</accession>
<dbReference type="HOGENOM" id="CLU_3013171_0_0_6"/>
<evidence type="ECO:0000313" key="1">
    <source>
        <dbReference type="EMBL" id="BAC97113.1"/>
    </source>
</evidence>
<evidence type="ECO:0000313" key="2">
    <source>
        <dbReference type="Proteomes" id="UP000002675"/>
    </source>
</evidence>
<name>Q7MDE9_VIBVY</name>